<evidence type="ECO:0000256" key="3">
    <source>
        <dbReference type="ARBA" id="ARBA00022679"/>
    </source>
</evidence>
<reference evidence="15" key="1">
    <citation type="submission" date="2016-09" db="EMBL/GenBank/DDBJ databases">
        <authorList>
            <person name="Koehorst J."/>
        </authorList>
    </citation>
    <scope>NUCLEOTIDE SEQUENCE [LARGE SCALE GENOMIC DNA]</scope>
</reference>
<evidence type="ECO:0000256" key="4">
    <source>
        <dbReference type="ARBA" id="ARBA00022695"/>
    </source>
</evidence>
<accession>A0A1H6MM88</accession>
<evidence type="ECO:0000256" key="1">
    <source>
        <dbReference type="ARBA" id="ARBA00022478"/>
    </source>
</evidence>
<evidence type="ECO:0000256" key="2">
    <source>
        <dbReference type="ARBA" id="ARBA00022515"/>
    </source>
</evidence>
<keyword evidence="4 12" id="KW-0548">Nucleotidyltransferase</keyword>
<keyword evidence="5 12" id="KW-0235">DNA replication</keyword>
<keyword evidence="9" id="KW-0460">Magnesium</keyword>
<evidence type="ECO:0000313" key="15">
    <source>
        <dbReference type="Proteomes" id="UP000176204"/>
    </source>
</evidence>
<dbReference type="Gene3D" id="3.90.580.10">
    <property type="entry name" value="Zinc finger, CHC2-type domain"/>
    <property type="match status" value="1"/>
</dbReference>
<evidence type="ECO:0000256" key="12">
    <source>
        <dbReference type="HAMAP-Rule" id="MF_00974"/>
    </source>
</evidence>
<dbReference type="GO" id="GO:0003899">
    <property type="term" value="F:DNA-directed RNA polymerase activity"/>
    <property type="evidence" value="ECO:0007669"/>
    <property type="project" value="UniProtKB-UniRule"/>
</dbReference>
<sequence>MRPAATGDERSLPNTVKTLYTPLDGKQATMGKITEECIRKVKEATDIVELINKYVQLKRAGTAWKGCCPFHAEKTPSFSVNPSRQSFKCFGCGVGGDAIKFIMMYENLDYPEAIRKLADISSIPIVEEQDNPQERRRQKLRSKIIEINNLAADYYHRLLCRSPQAAHVREYLKQREIGIDIAKAWQLGWAPVSSDGLQHLAAQKNIAEPLLKEAYLLGTSQSGRTYTIFRDRLMFPIRNMRGETVGFSGRIMQADQDPRKYVNTAETAAFHKSDLLFGLYQARTHIPKNADTAILCEGQIDVIACHEKAGLRHTVAPLGTAFTEEHFHLLRKCGTRRIILCLDGDAAGIKASEKDFRILAAAGMEVYQAALPPGEDPDSLIRRDGADALRTLVEQARPFLEVRLAYEQENTPTDSNARAALAHRMIDLLLCISDPIARDVATADMASRLHIGLEELRTAVSSGAKKAERMKTGRRPAPAVDPEETAYRQAPVEIARPLAVHRSIMALCELALCNDRAQELIIDRIEELMEPMRTLPGGSILQSILEASPPPGDEEAWAAFLGTLPAGHALALRDIPVRHIELSRPEHHIQEACAAIARVTLEMQRDAIRARLQDPSVPPDEKLELSRQIVEINRMLIE</sequence>
<protein>
    <recommendedName>
        <fullName evidence="12">DNA primase</fullName>
        <ecNumber evidence="12">2.7.7.101</ecNumber>
    </recommendedName>
</protein>
<dbReference type="InterPro" id="IPR030846">
    <property type="entry name" value="DnaG_bac"/>
</dbReference>
<feature type="zinc finger region" description="CHC2-type" evidence="12">
    <location>
        <begin position="68"/>
        <end position="92"/>
    </location>
</feature>
<dbReference type="GO" id="GO:0006269">
    <property type="term" value="P:DNA replication, synthesis of primer"/>
    <property type="evidence" value="ECO:0007669"/>
    <property type="project" value="UniProtKB-UniRule"/>
</dbReference>
<dbReference type="Pfam" id="PF08275">
    <property type="entry name" value="DNAG_N"/>
    <property type="match status" value="1"/>
</dbReference>
<dbReference type="GO" id="GO:0008270">
    <property type="term" value="F:zinc ion binding"/>
    <property type="evidence" value="ECO:0007669"/>
    <property type="project" value="UniProtKB-UniRule"/>
</dbReference>
<comment type="function">
    <text evidence="12">RNA polymerase that catalyzes the synthesis of short RNA molecules used as primers for DNA polymerase during DNA replication.</text>
</comment>
<evidence type="ECO:0000313" key="14">
    <source>
        <dbReference type="EMBL" id="SEH98758.1"/>
    </source>
</evidence>
<dbReference type="Gene3D" id="3.40.1360.10">
    <property type="match status" value="1"/>
</dbReference>
<comment type="catalytic activity">
    <reaction evidence="12">
        <text>ssDNA + n NTP = ssDNA/pppN(pN)n-1 hybrid + (n-1) diphosphate.</text>
        <dbReference type="EC" id="2.7.7.101"/>
    </reaction>
</comment>
<organism evidence="14 15">
    <name type="scientific">Akkermansia glycaniphila</name>
    <dbReference type="NCBI Taxonomy" id="1679444"/>
    <lineage>
        <taxon>Bacteria</taxon>
        <taxon>Pseudomonadati</taxon>
        <taxon>Verrucomicrobiota</taxon>
        <taxon>Verrucomicrobiia</taxon>
        <taxon>Verrucomicrobiales</taxon>
        <taxon>Akkermansiaceae</taxon>
        <taxon>Akkermansia</taxon>
    </lineage>
</organism>
<evidence type="ECO:0000256" key="8">
    <source>
        <dbReference type="ARBA" id="ARBA00022833"/>
    </source>
</evidence>
<dbReference type="InterPro" id="IPR002694">
    <property type="entry name" value="Znf_CHC2"/>
</dbReference>
<dbReference type="EMBL" id="LT629973">
    <property type="protein sequence ID" value="SEH98758.1"/>
    <property type="molecule type" value="Genomic_DNA"/>
</dbReference>
<gene>
    <name evidence="12" type="primary">dnaG</name>
    <name evidence="14" type="ORF">PYTT_2328</name>
</gene>
<evidence type="ECO:0000256" key="11">
    <source>
        <dbReference type="ARBA" id="ARBA00023163"/>
    </source>
</evidence>
<keyword evidence="11 12" id="KW-0804">Transcription</keyword>
<dbReference type="InterPro" id="IPR006171">
    <property type="entry name" value="TOPRIM_dom"/>
</dbReference>
<keyword evidence="2 12" id="KW-0639">Primosome</keyword>
<dbReference type="InterPro" id="IPR036977">
    <property type="entry name" value="DNA_primase_Znf_CHC2"/>
</dbReference>
<evidence type="ECO:0000256" key="10">
    <source>
        <dbReference type="ARBA" id="ARBA00023125"/>
    </source>
</evidence>
<dbReference type="KEGG" id="agl:PYTT_2328"/>
<dbReference type="SMART" id="SM00400">
    <property type="entry name" value="ZnF_CHCC"/>
    <property type="match status" value="1"/>
</dbReference>
<dbReference type="SUPFAM" id="SSF57783">
    <property type="entry name" value="Zinc beta-ribbon"/>
    <property type="match status" value="1"/>
</dbReference>
<keyword evidence="10 12" id="KW-0238">DNA-binding</keyword>
<evidence type="ECO:0000256" key="6">
    <source>
        <dbReference type="ARBA" id="ARBA00022723"/>
    </source>
</evidence>
<dbReference type="CDD" id="cd03364">
    <property type="entry name" value="TOPRIM_DnaG_primases"/>
    <property type="match status" value="1"/>
</dbReference>
<dbReference type="InterPro" id="IPR037068">
    <property type="entry name" value="DNA_primase_core_N_sf"/>
</dbReference>
<comment type="cofactor">
    <cofactor evidence="12">
        <name>Zn(2+)</name>
        <dbReference type="ChEBI" id="CHEBI:29105"/>
    </cofactor>
    <text evidence="12">Binds 1 zinc ion per monomer.</text>
</comment>
<dbReference type="GO" id="GO:1990077">
    <property type="term" value="C:primosome complex"/>
    <property type="evidence" value="ECO:0007669"/>
    <property type="project" value="UniProtKB-KW"/>
</dbReference>
<dbReference type="InterPro" id="IPR013264">
    <property type="entry name" value="DNAG_N"/>
</dbReference>
<dbReference type="PANTHER" id="PTHR30313">
    <property type="entry name" value="DNA PRIMASE"/>
    <property type="match status" value="1"/>
</dbReference>
<feature type="domain" description="Toprim" evidence="13">
    <location>
        <begin position="291"/>
        <end position="374"/>
    </location>
</feature>
<keyword evidence="15" id="KW-1185">Reference proteome</keyword>
<keyword evidence="8 12" id="KW-0862">Zinc</keyword>
<dbReference type="GO" id="GO:0003677">
    <property type="term" value="F:DNA binding"/>
    <property type="evidence" value="ECO:0007669"/>
    <property type="project" value="UniProtKB-KW"/>
</dbReference>
<dbReference type="InterPro" id="IPR034151">
    <property type="entry name" value="TOPRIM_DnaG_bac"/>
</dbReference>
<dbReference type="NCBIfam" id="TIGR01391">
    <property type="entry name" value="dnaG"/>
    <property type="match status" value="1"/>
</dbReference>
<dbReference type="GO" id="GO:0000428">
    <property type="term" value="C:DNA-directed RNA polymerase complex"/>
    <property type="evidence" value="ECO:0007669"/>
    <property type="project" value="UniProtKB-KW"/>
</dbReference>
<dbReference type="STRING" id="1679444.PYTT_2328"/>
<dbReference type="Proteomes" id="UP000176204">
    <property type="component" value="Chromosome I"/>
</dbReference>
<dbReference type="Pfam" id="PF13155">
    <property type="entry name" value="Toprim_2"/>
    <property type="match status" value="1"/>
</dbReference>
<evidence type="ECO:0000256" key="9">
    <source>
        <dbReference type="ARBA" id="ARBA00022842"/>
    </source>
</evidence>
<dbReference type="PANTHER" id="PTHR30313:SF2">
    <property type="entry name" value="DNA PRIMASE"/>
    <property type="match status" value="1"/>
</dbReference>
<dbReference type="SUPFAM" id="SSF56731">
    <property type="entry name" value="DNA primase core"/>
    <property type="match status" value="1"/>
</dbReference>
<dbReference type="InterPro" id="IPR050219">
    <property type="entry name" value="DnaG_primase"/>
</dbReference>
<proteinExistence type="inferred from homology"/>
<dbReference type="PROSITE" id="PS50880">
    <property type="entry name" value="TOPRIM"/>
    <property type="match status" value="1"/>
</dbReference>
<keyword evidence="6 12" id="KW-0479">Metal-binding</keyword>
<dbReference type="EC" id="2.7.7.101" evidence="12"/>
<dbReference type="HAMAP" id="MF_00974">
    <property type="entry name" value="DNA_primase_DnaG"/>
    <property type="match status" value="1"/>
</dbReference>
<keyword evidence="3 12" id="KW-0808">Transferase</keyword>
<evidence type="ECO:0000256" key="5">
    <source>
        <dbReference type="ARBA" id="ARBA00022705"/>
    </source>
</evidence>
<evidence type="ECO:0000256" key="7">
    <source>
        <dbReference type="ARBA" id="ARBA00022771"/>
    </source>
</evidence>
<comment type="subunit">
    <text evidence="12">Monomer. Interacts with DnaB.</text>
</comment>
<dbReference type="Pfam" id="PF01807">
    <property type="entry name" value="Zn_ribbon_DnaG"/>
    <property type="match status" value="1"/>
</dbReference>
<dbReference type="OrthoDB" id="9803773at2"/>
<comment type="domain">
    <text evidence="12">Contains an N-terminal zinc-binding domain, a central core domain that contains the primase activity, and a C-terminal DnaB-binding domain.</text>
</comment>
<keyword evidence="7 12" id="KW-0863">Zinc-finger</keyword>
<comment type="similarity">
    <text evidence="12">Belongs to the DnaG primase family.</text>
</comment>
<dbReference type="InterPro" id="IPR006295">
    <property type="entry name" value="DNA_primase_DnaG"/>
</dbReference>
<dbReference type="GO" id="GO:0005737">
    <property type="term" value="C:cytoplasm"/>
    <property type="evidence" value="ECO:0007669"/>
    <property type="project" value="TreeGrafter"/>
</dbReference>
<name>A0A1H6MM88_9BACT</name>
<keyword evidence="1 12" id="KW-0240">DNA-directed RNA polymerase</keyword>
<dbReference type="AlphaFoldDB" id="A0A1H6MM88"/>
<dbReference type="Gene3D" id="3.90.980.10">
    <property type="entry name" value="DNA primase, catalytic core, N-terminal domain"/>
    <property type="match status" value="1"/>
</dbReference>
<evidence type="ECO:0000259" key="13">
    <source>
        <dbReference type="PROSITE" id="PS50880"/>
    </source>
</evidence>
<dbReference type="SMART" id="SM00493">
    <property type="entry name" value="TOPRIM"/>
    <property type="match status" value="1"/>
</dbReference>
<dbReference type="FunFam" id="3.90.580.10:FF:000001">
    <property type="entry name" value="DNA primase"/>
    <property type="match status" value="1"/>
</dbReference>